<reference evidence="1 2" key="1">
    <citation type="submission" date="2017-11" db="EMBL/GenBank/DDBJ databases">
        <title>Isolation and Characterization of Family Methanocellaceae Species from Potential Methane Hydrate Area Offshore Southwestern Taiwan.</title>
        <authorList>
            <person name="Zhang W.-L."/>
            <person name="Chen W.-C."/>
            <person name="Lai M.-C."/>
            <person name="Chen S.-C."/>
        </authorList>
    </citation>
    <scope>NUCLEOTIDE SEQUENCE [LARGE SCALE GENOMIC DNA]</scope>
    <source>
        <strain evidence="1 2">CWC-04</strain>
    </source>
</reference>
<dbReference type="RefSeq" id="WP_230740353.1">
    <property type="nucleotide sequence ID" value="NZ_PGCK01000002.1"/>
</dbReference>
<evidence type="ECO:0000313" key="2">
    <source>
        <dbReference type="Proteomes" id="UP001320159"/>
    </source>
</evidence>
<sequence>MVRKLVAIIMLAFAVALITLPASSSLVPMSWGFPTMSSDHSLTVFENQFAQARDVQGAEIAFGSGFSDFGGVGVSSAFPTILQNADSESLFKQCRFMEERESFCFAYPYLSIGCSPIPSMGFI</sequence>
<dbReference type="AlphaFoldDB" id="A0AAP2RAT7"/>
<proteinExistence type="predicted"/>
<name>A0AAP2RAT7_9EURY</name>
<keyword evidence="2" id="KW-1185">Reference proteome</keyword>
<dbReference type="EMBL" id="PGCK01000002">
    <property type="protein sequence ID" value="MCD1293903.1"/>
    <property type="molecule type" value="Genomic_DNA"/>
</dbReference>
<organism evidence="1 2">
    <name type="scientific">Methanooceanicella nereidis</name>
    <dbReference type="NCBI Taxonomy" id="2052831"/>
    <lineage>
        <taxon>Archaea</taxon>
        <taxon>Methanobacteriati</taxon>
        <taxon>Methanobacteriota</taxon>
        <taxon>Stenosarchaea group</taxon>
        <taxon>Methanomicrobia</taxon>
        <taxon>Methanocellales</taxon>
        <taxon>Methanocellaceae</taxon>
        <taxon>Methanooceanicella</taxon>
    </lineage>
</organism>
<accession>A0AAP2RAT7</accession>
<evidence type="ECO:0000313" key="1">
    <source>
        <dbReference type="EMBL" id="MCD1293903.1"/>
    </source>
</evidence>
<gene>
    <name evidence="1" type="ORF">CUJ83_02685</name>
</gene>
<dbReference type="Proteomes" id="UP001320159">
    <property type="component" value="Unassembled WGS sequence"/>
</dbReference>
<protein>
    <submittedName>
        <fullName evidence="1">Uncharacterized protein</fullName>
    </submittedName>
</protein>
<comment type="caution">
    <text evidence="1">The sequence shown here is derived from an EMBL/GenBank/DDBJ whole genome shotgun (WGS) entry which is preliminary data.</text>
</comment>